<evidence type="ECO:0000256" key="7">
    <source>
        <dbReference type="ARBA" id="ARBA00022989"/>
    </source>
</evidence>
<keyword evidence="4" id="KW-1003">Cell membrane</keyword>
<sequence>MVLNVVTLIRDGKKYMSTWPMVRQLGFYFPEYRVVKATQTAFWAMPFIALFVAFSQIYVLGWAHLPQTLAMTLLIISLPIQGLLWLGWRARHPLPLTLFDWSNQLSQKLNQMGVTCQPLGAKACYLDLAVLLNIAFKRLDQHYWDEL</sequence>
<evidence type="ECO:0000256" key="4">
    <source>
        <dbReference type="ARBA" id="ARBA00022475"/>
    </source>
</evidence>
<evidence type="ECO:0000256" key="6">
    <source>
        <dbReference type="ARBA" id="ARBA00022692"/>
    </source>
</evidence>
<keyword evidence="5" id="KW-0997">Cell inner membrane</keyword>
<reference evidence="10" key="1">
    <citation type="journal article" date="2023" name="Int. J. Syst. Evol. Microbiol.">
        <title>&lt;i&gt;Shewanella septentrionalis&lt;/i&gt; sp. nov. and &lt;i&gt;Shewanella holmiensis&lt;/i&gt; sp. nov., isolated from Baltic Sea water and sediments.</title>
        <authorList>
            <person name="Martin-Rodriguez A.J."/>
            <person name="Thorell K."/>
            <person name="Joffre E."/>
            <person name="Jensie-Markopoulos S."/>
            <person name="Moore E.R.B."/>
            <person name="Sjoling A."/>
        </authorList>
    </citation>
    <scope>NUCLEOTIDE SEQUENCE</scope>
    <source>
        <strain evidence="10">SP1S2-7</strain>
    </source>
</reference>
<keyword evidence="7 9" id="KW-1133">Transmembrane helix</keyword>
<dbReference type="EMBL" id="JAMTCD010000001">
    <property type="protein sequence ID" value="MCT7940465.1"/>
    <property type="molecule type" value="Genomic_DNA"/>
</dbReference>
<dbReference type="InterPro" id="IPR007334">
    <property type="entry name" value="UPF0208"/>
</dbReference>
<evidence type="ECO:0000256" key="9">
    <source>
        <dbReference type="SAM" id="Phobius"/>
    </source>
</evidence>
<evidence type="ECO:0000256" key="8">
    <source>
        <dbReference type="ARBA" id="ARBA00023136"/>
    </source>
</evidence>
<evidence type="ECO:0000313" key="10">
    <source>
        <dbReference type="EMBL" id="MCT7940465.1"/>
    </source>
</evidence>
<accession>A0A9X2WJT0</accession>
<dbReference type="RefSeq" id="WP_261296906.1">
    <property type="nucleotide sequence ID" value="NZ_JAMTCD010000001.1"/>
</dbReference>
<evidence type="ECO:0000256" key="5">
    <source>
        <dbReference type="ARBA" id="ARBA00022519"/>
    </source>
</evidence>
<comment type="caution">
    <text evidence="10">The sequence shown here is derived from an EMBL/GenBank/DDBJ whole genome shotgun (WGS) entry which is preliminary data.</text>
</comment>
<dbReference type="Pfam" id="PF04217">
    <property type="entry name" value="DUF412"/>
    <property type="match status" value="1"/>
</dbReference>
<dbReference type="NCBIfam" id="NF002493">
    <property type="entry name" value="PRK01816.1"/>
    <property type="match status" value="1"/>
</dbReference>
<dbReference type="Proteomes" id="UP001155546">
    <property type="component" value="Unassembled WGS sequence"/>
</dbReference>
<keyword evidence="11" id="KW-1185">Reference proteome</keyword>
<name>A0A9X2WJT0_9GAMM</name>
<evidence type="ECO:0000256" key="2">
    <source>
        <dbReference type="ARBA" id="ARBA00009474"/>
    </source>
</evidence>
<gene>
    <name evidence="10" type="ORF">NE535_01425</name>
</gene>
<keyword evidence="8 9" id="KW-0472">Membrane</keyword>
<feature type="transmembrane region" description="Helical" evidence="9">
    <location>
        <begin position="69"/>
        <end position="88"/>
    </location>
</feature>
<keyword evidence="6 9" id="KW-0812">Transmembrane</keyword>
<dbReference type="AlphaFoldDB" id="A0A9X2WJT0"/>
<feature type="transmembrane region" description="Helical" evidence="9">
    <location>
        <begin position="41"/>
        <end position="63"/>
    </location>
</feature>
<protein>
    <recommendedName>
        <fullName evidence="3">UPF0208 membrane protein YfbV</fullName>
    </recommendedName>
</protein>
<comment type="subcellular location">
    <subcellularLocation>
        <location evidence="1">Cell inner membrane</location>
        <topology evidence="1">Multi-pass membrane protein</topology>
    </subcellularLocation>
</comment>
<dbReference type="GO" id="GO:0005886">
    <property type="term" value="C:plasma membrane"/>
    <property type="evidence" value="ECO:0007669"/>
    <property type="project" value="UniProtKB-SubCell"/>
</dbReference>
<evidence type="ECO:0000256" key="1">
    <source>
        <dbReference type="ARBA" id="ARBA00004429"/>
    </source>
</evidence>
<organism evidence="10 11">
    <name type="scientific">Shewanella holmiensis</name>
    <dbReference type="NCBI Taxonomy" id="2952222"/>
    <lineage>
        <taxon>Bacteria</taxon>
        <taxon>Pseudomonadati</taxon>
        <taxon>Pseudomonadota</taxon>
        <taxon>Gammaproteobacteria</taxon>
        <taxon>Alteromonadales</taxon>
        <taxon>Shewanellaceae</taxon>
        <taxon>Shewanella</taxon>
    </lineage>
</organism>
<evidence type="ECO:0000256" key="3">
    <source>
        <dbReference type="ARBA" id="ARBA00018831"/>
    </source>
</evidence>
<proteinExistence type="inferred from homology"/>
<evidence type="ECO:0000313" key="11">
    <source>
        <dbReference type="Proteomes" id="UP001155546"/>
    </source>
</evidence>
<comment type="similarity">
    <text evidence="2">Belongs to the UPF0208 family.</text>
</comment>